<reference evidence="2" key="1">
    <citation type="journal article" date="2019" name="bioRxiv">
        <title>The Genome of the Zebra Mussel, Dreissena polymorpha: A Resource for Invasive Species Research.</title>
        <authorList>
            <person name="McCartney M.A."/>
            <person name="Auch B."/>
            <person name="Kono T."/>
            <person name="Mallez S."/>
            <person name="Zhang Y."/>
            <person name="Obille A."/>
            <person name="Becker A."/>
            <person name="Abrahante J.E."/>
            <person name="Garbe J."/>
            <person name="Badalamenti J.P."/>
            <person name="Herman A."/>
            <person name="Mangelson H."/>
            <person name="Liachko I."/>
            <person name="Sullivan S."/>
            <person name="Sone E.D."/>
            <person name="Koren S."/>
            <person name="Silverstein K.A.T."/>
            <person name="Beckman K.B."/>
            <person name="Gohl D.M."/>
        </authorList>
    </citation>
    <scope>NUCLEOTIDE SEQUENCE</scope>
    <source>
        <strain evidence="2">Duluth1</strain>
        <tissue evidence="2">Whole animal</tissue>
    </source>
</reference>
<evidence type="ECO:0000256" key="1">
    <source>
        <dbReference type="SAM" id="MobiDB-lite"/>
    </source>
</evidence>
<gene>
    <name evidence="2" type="ORF">DPMN_074249</name>
</gene>
<protein>
    <submittedName>
        <fullName evidence="2">Uncharacterized protein</fullName>
    </submittedName>
</protein>
<accession>A0A9D3YI95</accession>
<proteinExistence type="predicted"/>
<dbReference type="Proteomes" id="UP000828390">
    <property type="component" value="Unassembled WGS sequence"/>
</dbReference>
<evidence type="ECO:0000313" key="3">
    <source>
        <dbReference type="Proteomes" id="UP000828390"/>
    </source>
</evidence>
<keyword evidence="3" id="KW-1185">Reference proteome</keyword>
<dbReference type="AlphaFoldDB" id="A0A9D3YI95"/>
<feature type="region of interest" description="Disordered" evidence="1">
    <location>
        <begin position="25"/>
        <end position="50"/>
    </location>
</feature>
<evidence type="ECO:0000313" key="2">
    <source>
        <dbReference type="EMBL" id="KAH3699293.1"/>
    </source>
</evidence>
<organism evidence="2 3">
    <name type="scientific">Dreissena polymorpha</name>
    <name type="common">Zebra mussel</name>
    <name type="synonym">Mytilus polymorpha</name>
    <dbReference type="NCBI Taxonomy" id="45954"/>
    <lineage>
        <taxon>Eukaryota</taxon>
        <taxon>Metazoa</taxon>
        <taxon>Spiralia</taxon>
        <taxon>Lophotrochozoa</taxon>
        <taxon>Mollusca</taxon>
        <taxon>Bivalvia</taxon>
        <taxon>Autobranchia</taxon>
        <taxon>Heteroconchia</taxon>
        <taxon>Euheterodonta</taxon>
        <taxon>Imparidentia</taxon>
        <taxon>Neoheterodontei</taxon>
        <taxon>Myida</taxon>
        <taxon>Dreissenoidea</taxon>
        <taxon>Dreissenidae</taxon>
        <taxon>Dreissena</taxon>
    </lineage>
</organism>
<reference evidence="2" key="2">
    <citation type="submission" date="2020-11" db="EMBL/GenBank/DDBJ databases">
        <authorList>
            <person name="McCartney M.A."/>
            <person name="Auch B."/>
            <person name="Kono T."/>
            <person name="Mallez S."/>
            <person name="Becker A."/>
            <person name="Gohl D.M."/>
            <person name="Silverstein K.A.T."/>
            <person name="Koren S."/>
            <person name="Bechman K.B."/>
            <person name="Herman A."/>
            <person name="Abrahante J.E."/>
            <person name="Garbe J."/>
        </authorList>
    </citation>
    <scope>NUCLEOTIDE SEQUENCE</scope>
    <source>
        <strain evidence="2">Duluth1</strain>
        <tissue evidence="2">Whole animal</tissue>
    </source>
</reference>
<sequence length="100" mass="11266">MFKFETNLDRQTDTQSYTHKYTQTYIRTDGQTDRQKDNAQTTTSTDKHTQTDGLQACMLKELKSCLVAGLNAQGTQVMSCCRLACSRNSDRSLTAITSTR</sequence>
<name>A0A9D3YI95_DREPO</name>
<comment type="caution">
    <text evidence="2">The sequence shown here is derived from an EMBL/GenBank/DDBJ whole genome shotgun (WGS) entry which is preliminary data.</text>
</comment>
<dbReference type="EMBL" id="JAIWYP010000015">
    <property type="protein sequence ID" value="KAH3699293.1"/>
    <property type="molecule type" value="Genomic_DNA"/>
</dbReference>